<dbReference type="InterPro" id="IPR053201">
    <property type="entry name" value="Flavunoidine_N-MTase"/>
</dbReference>
<dbReference type="InterPro" id="IPR046341">
    <property type="entry name" value="SET_dom_sf"/>
</dbReference>
<accession>A0ABR4PEV3</accession>
<evidence type="ECO:0000256" key="3">
    <source>
        <dbReference type="SAM" id="MobiDB-lite"/>
    </source>
</evidence>
<evidence type="ECO:0000313" key="6">
    <source>
        <dbReference type="Proteomes" id="UP001629113"/>
    </source>
</evidence>
<sequence>MAPLTPHWTQPSHPDIQEVLASKTTDFTTKSISRVDRAPFAVFAKLAFPPCTEAPEGATYATVQMGRDAHLNLNSDLVYINHSCDPSLIFDMSSLNIIVGAGGLRRGDELTFFYPSTEWAMAQGFHCFCGTARCRGYIAGAGSMAAAQLEGYWLNAHIRGLLEEKAAKETKEGNAQPAAAPQQQQQHDPVRLALVDSLDRARDTVDAAQKALDVYVRVHEATTTTTTGDSAKGRNGVGSREMSGEMGGDTTTATAA</sequence>
<keyword evidence="2" id="KW-0808">Transferase</keyword>
<comment type="caution">
    <text evidence="5">The sequence shown here is derived from an EMBL/GenBank/DDBJ whole genome shotgun (WGS) entry which is preliminary data.</text>
</comment>
<evidence type="ECO:0000313" key="5">
    <source>
        <dbReference type="EMBL" id="KAL3421863.1"/>
    </source>
</evidence>
<reference evidence="5 6" key="1">
    <citation type="submission" date="2024-06" db="EMBL/GenBank/DDBJ databases">
        <title>Complete genome of Phlyctema vagabunda strain 19-DSS-EL-015.</title>
        <authorList>
            <person name="Fiorenzani C."/>
        </authorList>
    </citation>
    <scope>NUCLEOTIDE SEQUENCE [LARGE SCALE GENOMIC DNA]</scope>
    <source>
        <strain evidence="5 6">19-DSS-EL-015</strain>
    </source>
</reference>
<dbReference type="PROSITE" id="PS50868">
    <property type="entry name" value="POST_SET"/>
    <property type="match status" value="1"/>
</dbReference>
<name>A0ABR4PEV3_9HELO</name>
<proteinExistence type="predicted"/>
<dbReference type="Proteomes" id="UP001629113">
    <property type="component" value="Unassembled WGS sequence"/>
</dbReference>
<keyword evidence="1" id="KW-0489">Methyltransferase</keyword>
<feature type="domain" description="Post-SET" evidence="4">
    <location>
        <begin position="123"/>
        <end position="139"/>
    </location>
</feature>
<organism evidence="5 6">
    <name type="scientific">Phlyctema vagabunda</name>
    <dbReference type="NCBI Taxonomy" id="108571"/>
    <lineage>
        <taxon>Eukaryota</taxon>
        <taxon>Fungi</taxon>
        <taxon>Dikarya</taxon>
        <taxon>Ascomycota</taxon>
        <taxon>Pezizomycotina</taxon>
        <taxon>Leotiomycetes</taxon>
        <taxon>Helotiales</taxon>
        <taxon>Dermateaceae</taxon>
        <taxon>Phlyctema</taxon>
    </lineage>
</organism>
<evidence type="ECO:0000256" key="1">
    <source>
        <dbReference type="ARBA" id="ARBA00022603"/>
    </source>
</evidence>
<dbReference type="EMBL" id="JBFCZG010000005">
    <property type="protein sequence ID" value="KAL3421863.1"/>
    <property type="molecule type" value="Genomic_DNA"/>
</dbReference>
<feature type="region of interest" description="Disordered" evidence="3">
    <location>
        <begin position="168"/>
        <end position="189"/>
    </location>
</feature>
<dbReference type="InterPro" id="IPR003616">
    <property type="entry name" value="Post-SET_dom"/>
</dbReference>
<dbReference type="PANTHER" id="PTHR12350">
    <property type="entry name" value="HISTONE-LYSINE N-METHYLTRANSFERASE-RELATED"/>
    <property type="match status" value="1"/>
</dbReference>
<keyword evidence="6" id="KW-1185">Reference proteome</keyword>
<protein>
    <recommendedName>
        <fullName evidence="4">Post-SET domain-containing protein</fullName>
    </recommendedName>
</protein>
<evidence type="ECO:0000256" key="2">
    <source>
        <dbReference type="ARBA" id="ARBA00022679"/>
    </source>
</evidence>
<feature type="compositionally biased region" description="Low complexity" evidence="3">
    <location>
        <begin position="175"/>
        <end position="186"/>
    </location>
</feature>
<gene>
    <name evidence="5" type="ORF">PVAG01_06018</name>
</gene>
<feature type="region of interest" description="Disordered" evidence="3">
    <location>
        <begin position="222"/>
        <end position="256"/>
    </location>
</feature>
<dbReference type="Gene3D" id="2.170.270.10">
    <property type="entry name" value="SET domain"/>
    <property type="match status" value="1"/>
</dbReference>
<dbReference type="SUPFAM" id="SSF82199">
    <property type="entry name" value="SET domain"/>
    <property type="match status" value="1"/>
</dbReference>
<evidence type="ECO:0000259" key="4">
    <source>
        <dbReference type="PROSITE" id="PS50868"/>
    </source>
</evidence>
<dbReference type="PANTHER" id="PTHR12350:SF19">
    <property type="entry name" value="SET DOMAIN-CONTAINING PROTEIN"/>
    <property type="match status" value="1"/>
</dbReference>